<dbReference type="EMBL" id="NMVO01000017">
    <property type="protein sequence ID" value="OYO09541.1"/>
    <property type="molecule type" value="Genomic_DNA"/>
</dbReference>
<evidence type="ECO:0000313" key="2">
    <source>
        <dbReference type="EMBL" id="OYO09541.1"/>
    </source>
</evidence>
<organism evidence="2 3">
    <name type="scientific">Enemella evansiae</name>
    <dbReference type="NCBI Taxonomy" id="2016499"/>
    <lineage>
        <taxon>Bacteria</taxon>
        <taxon>Bacillati</taxon>
        <taxon>Actinomycetota</taxon>
        <taxon>Actinomycetes</taxon>
        <taxon>Propionibacteriales</taxon>
        <taxon>Propionibacteriaceae</taxon>
        <taxon>Enemella</taxon>
    </lineage>
</organism>
<evidence type="ECO:0000259" key="1">
    <source>
        <dbReference type="Pfam" id="PF11716"/>
    </source>
</evidence>
<dbReference type="NCBIfam" id="TIGR03086">
    <property type="entry name" value="TIGR03086 family metal-binding protein"/>
    <property type="match status" value="1"/>
</dbReference>
<sequence length="203" mass="21345">MNLPDLRPQLMTAQTRICELVAATDPEQLDLPTPCSEFTVTGLVEHLFGVQLRIISYATTRRVGDSPAGVPLTSTDPAAIADQLRDLAAQGQRAWADWSAADLQTQTVTGPFGTVPGGVALAIMTSENVVHGWDLAVATDQPSEGDPQTATLLLAMMQRALPAEPRGGAEIPFAAPVTPAADAGPTERLAAWTGRVRPMPLTG</sequence>
<name>A0A255G1T8_9ACTN</name>
<dbReference type="InterPro" id="IPR034660">
    <property type="entry name" value="DinB/YfiT-like"/>
</dbReference>
<dbReference type="AlphaFoldDB" id="A0A255G1T8"/>
<dbReference type="InterPro" id="IPR024344">
    <property type="entry name" value="MDMPI_metal-binding"/>
</dbReference>
<dbReference type="SUPFAM" id="SSF109854">
    <property type="entry name" value="DinB/YfiT-like putative metalloenzymes"/>
    <property type="match status" value="1"/>
</dbReference>
<dbReference type="NCBIfam" id="TIGR03083">
    <property type="entry name" value="maleylpyruvate isomerase family mycothiol-dependent enzyme"/>
    <property type="match status" value="1"/>
</dbReference>
<dbReference type="Gene3D" id="1.20.120.450">
    <property type="entry name" value="dinb family like domain"/>
    <property type="match status" value="1"/>
</dbReference>
<comment type="caution">
    <text evidence="2">The sequence shown here is derived from an EMBL/GenBank/DDBJ whole genome shotgun (WGS) entry which is preliminary data.</text>
</comment>
<evidence type="ECO:0000313" key="3">
    <source>
        <dbReference type="Proteomes" id="UP000215896"/>
    </source>
</evidence>
<dbReference type="GO" id="GO:0046872">
    <property type="term" value="F:metal ion binding"/>
    <property type="evidence" value="ECO:0007669"/>
    <property type="project" value="InterPro"/>
</dbReference>
<dbReference type="Pfam" id="PF11716">
    <property type="entry name" value="MDMPI_N"/>
    <property type="match status" value="1"/>
</dbReference>
<keyword evidence="3" id="KW-1185">Reference proteome</keyword>
<protein>
    <submittedName>
        <fullName evidence="2">TIGR03086 family protein</fullName>
    </submittedName>
</protein>
<reference evidence="2 3" key="1">
    <citation type="submission" date="2017-07" db="EMBL/GenBank/DDBJ databases">
        <title>Draft whole genome sequences of clinical Proprionibacteriaceae strains.</title>
        <authorList>
            <person name="Bernier A.-M."/>
            <person name="Bernard K."/>
            <person name="Domingo M.-C."/>
        </authorList>
    </citation>
    <scope>NUCLEOTIDE SEQUENCE [LARGE SCALE GENOMIC DNA]</scope>
    <source>
        <strain evidence="2 3">NML 030167</strain>
    </source>
</reference>
<accession>A0A255G1T8</accession>
<dbReference type="OrthoDB" id="5185819at2"/>
<dbReference type="RefSeq" id="WP_094400455.1">
    <property type="nucleotide sequence ID" value="NZ_NMVL01000007.1"/>
</dbReference>
<proteinExistence type="predicted"/>
<dbReference type="InterPro" id="IPR017520">
    <property type="entry name" value="CHP03086"/>
</dbReference>
<gene>
    <name evidence="2" type="ORF">CGZ94_17875</name>
</gene>
<dbReference type="InterPro" id="IPR017517">
    <property type="entry name" value="Maleyloyr_isom"/>
</dbReference>
<feature type="domain" description="Mycothiol-dependent maleylpyruvate isomerase metal-binding" evidence="1">
    <location>
        <begin position="12"/>
        <end position="136"/>
    </location>
</feature>
<dbReference type="Proteomes" id="UP000215896">
    <property type="component" value="Unassembled WGS sequence"/>
</dbReference>